<organism evidence="1 2">
    <name type="scientific">Hanseniaspora valbyensis NRRL Y-1626</name>
    <dbReference type="NCBI Taxonomy" id="766949"/>
    <lineage>
        <taxon>Eukaryota</taxon>
        <taxon>Fungi</taxon>
        <taxon>Dikarya</taxon>
        <taxon>Ascomycota</taxon>
        <taxon>Saccharomycotina</taxon>
        <taxon>Saccharomycetes</taxon>
        <taxon>Saccharomycodales</taxon>
        <taxon>Saccharomycodaceae</taxon>
        <taxon>Hanseniaspora</taxon>
    </lineage>
</organism>
<comment type="caution">
    <text evidence="1">The sequence shown here is derived from an EMBL/GenBank/DDBJ whole genome shotgun (WGS) entry which is preliminary data.</text>
</comment>
<gene>
    <name evidence="1" type="ORF">HANVADRAFT_2838</name>
</gene>
<keyword evidence="2" id="KW-1185">Reference proteome</keyword>
<evidence type="ECO:0000313" key="2">
    <source>
        <dbReference type="Proteomes" id="UP000092321"/>
    </source>
</evidence>
<feature type="non-terminal residue" evidence="1">
    <location>
        <position position="205"/>
    </location>
</feature>
<proteinExistence type="predicted"/>
<evidence type="ECO:0000313" key="1">
    <source>
        <dbReference type="EMBL" id="OBA26450.1"/>
    </source>
</evidence>
<sequence length="205" mass="24255">MNKSQELSSNNTDINHVSIHINNISNNIINTNSTPEYESHRRQAALLIKQTCFILNNETIYPKYHKRLIFQIKKLNRIYNRNKLIEYKEFVRLLADGYIRDNTEWPVLKDLVQCYTLNDNELICDKQSLSIPNKYNCRNLYFNSSTNLQKKLENDHNDSQFFTDEDITSILSVIIKQLKHDDTLIIPLQDREMIFDINLFNVPSL</sequence>
<reference evidence="2" key="1">
    <citation type="journal article" date="2016" name="Proc. Natl. Acad. Sci. U.S.A.">
        <title>Comparative genomics of biotechnologically important yeasts.</title>
        <authorList>
            <person name="Riley R."/>
            <person name="Haridas S."/>
            <person name="Wolfe K.H."/>
            <person name="Lopes M.R."/>
            <person name="Hittinger C.T."/>
            <person name="Goeker M."/>
            <person name="Salamov A.A."/>
            <person name="Wisecaver J.H."/>
            <person name="Long T.M."/>
            <person name="Calvey C.H."/>
            <person name="Aerts A.L."/>
            <person name="Barry K.W."/>
            <person name="Choi C."/>
            <person name="Clum A."/>
            <person name="Coughlan A.Y."/>
            <person name="Deshpande S."/>
            <person name="Douglass A.P."/>
            <person name="Hanson S.J."/>
            <person name="Klenk H.-P."/>
            <person name="LaButti K.M."/>
            <person name="Lapidus A."/>
            <person name="Lindquist E.A."/>
            <person name="Lipzen A.M."/>
            <person name="Meier-Kolthoff J.P."/>
            <person name="Ohm R.A."/>
            <person name="Otillar R.P."/>
            <person name="Pangilinan J.L."/>
            <person name="Peng Y."/>
            <person name="Rokas A."/>
            <person name="Rosa C.A."/>
            <person name="Scheuner C."/>
            <person name="Sibirny A.A."/>
            <person name="Slot J.C."/>
            <person name="Stielow J.B."/>
            <person name="Sun H."/>
            <person name="Kurtzman C.P."/>
            <person name="Blackwell M."/>
            <person name="Grigoriev I.V."/>
            <person name="Jeffries T.W."/>
        </authorList>
    </citation>
    <scope>NUCLEOTIDE SEQUENCE [LARGE SCALE GENOMIC DNA]</scope>
    <source>
        <strain evidence="2">NRRL Y-1626</strain>
    </source>
</reference>
<dbReference type="OrthoDB" id="3970355at2759"/>
<name>A0A1B7TCK4_9ASCO</name>
<dbReference type="AlphaFoldDB" id="A0A1B7TCK4"/>
<dbReference type="EMBL" id="LXPE01000018">
    <property type="protein sequence ID" value="OBA26450.1"/>
    <property type="molecule type" value="Genomic_DNA"/>
</dbReference>
<accession>A0A1B7TCK4</accession>
<protein>
    <submittedName>
        <fullName evidence="1">Uncharacterized protein</fullName>
    </submittedName>
</protein>
<dbReference type="Proteomes" id="UP000092321">
    <property type="component" value="Unassembled WGS sequence"/>
</dbReference>